<dbReference type="AlphaFoldDB" id="A0A5N6Z3I9"/>
<dbReference type="EMBL" id="ML739137">
    <property type="protein sequence ID" value="KAE8352234.1"/>
    <property type="molecule type" value="Genomic_DNA"/>
</dbReference>
<proteinExistence type="predicted"/>
<accession>A0A5N6Z3I9</accession>
<evidence type="ECO:0000313" key="2">
    <source>
        <dbReference type="Proteomes" id="UP000327118"/>
    </source>
</evidence>
<gene>
    <name evidence="1" type="ORF">BDV28DRAFT_161896</name>
</gene>
<sequence>MLPTSVSGHSLLQQALLNREALEVPMNSAGFVSFLDGQRIKSIGTQNLNGCTAVMLVSTRGAILSHISPLPGPTNNPHAGRQHVRENMVNFLELYRDKKEFRKGPEEKKSGIVCGILYSGKIALPDQGELIASVLLENLEDNPRPKVIPYQVNTDGHSQDASGTVFIDGRHSVPKVYVEDNDQGWFY</sequence>
<reference evidence="2" key="1">
    <citation type="submission" date="2019-04" db="EMBL/GenBank/DDBJ databases">
        <title>Friends and foes A comparative genomics studyof 23 Aspergillus species from section Flavi.</title>
        <authorList>
            <consortium name="DOE Joint Genome Institute"/>
            <person name="Kjaerbolling I."/>
            <person name="Vesth T."/>
            <person name="Frisvad J.C."/>
            <person name="Nybo J.L."/>
            <person name="Theobald S."/>
            <person name="Kildgaard S."/>
            <person name="Isbrandt T."/>
            <person name="Kuo A."/>
            <person name="Sato A."/>
            <person name="Lyhne E.K."/>
            <person name="Kogle M.E."/>
            <person name="Wiebenga A."/>
            <person name="Kun R.S."/>
            <person name="Lubbers R.J."/>
            <person name="Makela M.R."/>
            <person name="Barry K."/>
            <person name="Chovatia M."/>
            <person name="Clum A."/>
            <person name="Daum C."/>
            <person name="Haridas S."/>
            <person name="He G."/>
            <person name="LaButti K."/>
            <person name="Lipzen A."/>
            <person name="Mondo S."/>
            <person name="Riley R."/>
            <person name="Salamov A."/>
            <person name="Simmons B.A."/>
            <person name="Magnuson J.K."/>
            <person name="Henrissat B."/>
            <person name="Mortensen U.H."/>
            <person name="Larsen T.O."/>
            <person name="Devries R.P."/>
            <person name="Grigoriev I.V."/>
            <person name="Machida M."/>
            <person name="Baker S.E."/>
            <person name="Andersen M.R."/>
        </authorList>
    </citation>
    <scope>NUCLEOTIDE SEQUENCE [LARGE SCALE GENOMIC DNA]</scope>
    <source>
        <strain evidence="2">CBS 553.77</strain>
    </source>
</reference>
<evidence type="ECO:0000313" key="1">
    <source>
        <dbReference type="EMBL" id="KAE8352234.1"/>
    </source>
</evidence>
<organism evidence="1 2">
    <name type="scientific">Aspergillus coremiiformis</name>
    <dbReference type="NCBI Taxonomy" id="138285"/>
    <lineage>
        <taxon>Eukaryota</taxon>
        <taxon>Fungi</taxon>
        <taxon>Dikarya</taxon>
        <taxon>Ascomycota</taxon>
        <taxon>Pezizomycotina</taxon>
        <taxon>Eurotiomycetes</taxon>
        <taxon>Eurotiomycetidae</taxon>
        <taxon>Eurotiales</taxon>
        <taxon>Aspergillaceae</taxon>
        <taxon>Aspergillus</taxon>
        <taxon>Aspergillus subgen. Circumdati</taxon>
    </lineage>
</organism>
<dbReference type="OrthoDB" id="5368615at2759"/>
<keyword evidence="2" id="KW-1185">Reference proteome</keyword>
<protein>
    <submittedName>
        <fullName evidence="1">Uncharacterized protein</fullName>
    </submittedName>
</protein>
<name>A0A5N6Z3I9_9EURO</name>
<dbReference type="Proteomes" id="UP000327118">
    <property type="component" value="Unassembled WGS sequence"/>
</dbReference>